<evidence type="ECO:0000313" key="2">
    <source>
        <dbReference type="Proteomes" id="UP000199664"/>
    </source>
</evidence>
<evidence type="ECO:0008006" key="3">
    <source>
        <dbReference type="Google" id="ProtNLM"/>
    </source>
</evidence>
<organism evidence="1 2">
    <name type="scientific">Bosea lupini</name>
    <dbReference type="NCBI Taxonomy" id="1036779"/>
    <lineage>
        <taxon>Bacteria</taxon>
        <taxon>Pseudomonadati</taxon>
        <taxon>Pseudomonadota</taxon>
        <taxon>Alphaproteobacteria</taxon>
        <taxon>Hyphomicrobiales</taxon>
        <taxon>Boseaceae</taxon>
        <taxon>Bosea</taxon>
    </lineage>
</organism>
<dbReference type="AlphaFoldDB" id="A0A1H7KCM2"/>
<reference evidence="2" key="1">
    <citation type="submission" date="2016-10" db="EMBL/GenBank/DDBJ databases">
        <authorList>
            <person name="Varghese N."/>
            <person name="Submissions S."/>
        </authorList>
    </citation>
    <scope>NUCLEOTIDE SEQUENCE [LARGE SCALE GENOMIC DNA]</scope>
    <source>
        <strain evidence="2">LMG 26383,CCUG 61248,R- 45681</strain>
    </source>
</reference>
<dbReference type="EMBL" id="FOAN01000002">
    <property type="protein sequence ID" value="SEK84294.1"/>
    <property type="molecule type" value="Genomic_DNA"/>
</dbReference>
<protein>
    <recommendedName>
        <fullName evidence="3">Amidohydrolase family protein</fullName>
    </recommendedName>
</protein>
<keyword evidence="2" id="KW-1185">Reference proteome</keyword>
<evidence type="ECO:0000313" key="1">
    <source>
        <dbReference type="EMBL" id="SEK84294.1"/>
    </source>
</evidence>
<proteinExistence type="predicted"/>
<name>A0A1H7KCM2_9HYPH</name>
<dbReference type="Proteomes" id="UP000199664">
    <property type="component" value="Unassembled WGS sequence"/>
</dbReference>
<dbReference type="STRING" id="1036779.SAMN04515666_102155"/>
<sequence>MAGSCLRVWLSSPVETGVIASGKRADLILVAPELQPGVVATIGGGRLVHLADQRLLV</sequence>
<gene>
    <name evidence="1" type="ORF">SAMN04515666_102155</name>
</gene>
<accession>A0A1H7KCM2</accession>